<evidence type="ECO:0000259" key="9">
    <source>
        <dbReference type="Pfam" id="PF17921"/>
    </source>
</evidence>
<dbReference type="GO" id="GO:0003964">
    <property type="term" value="F:RNA-directed DNA polymerase activity"/>
    <property type="evidence" value="ECO:0007669"/>
    <property type="project" value="UniProtKB-KW"/>
</dbReference>
<dbReference type="OrthoDB" id="6763201at2759"/>
<reference evidence="10" key="1">
    <citation type="submission" date="2019-08" db="EMBL/GenBank/DDBJ databases">
        <title>The genome of the North American firefly Photinus pyralis.</title>
        <authorList>
            <consortium name="Photinus pyralis genome working group"/>
            <person name="Fallon T.R."/>
            <person name="Sander Lower S.E."/>
            <person name="Weng J.-K."/>
        </authorList>
    </citation>
    <scope>NUCLEOTIDE SEQUENCE</scope>
    <source>
        <strain evidence="10">TRF0915ILg1</strain>
        <tissue evidence="10">Whole body</tissue>
    </source>
</reference>
<keyword evidence="5" id="KW-0255">Endonuclease</keyword>
<evidence type="ECO:0000313" key="11">
    <source>
        <dbReference type="Proteomes" id="UP000801492"/>
    </source>
</evidence>
<keyword evidence="6" id="KW-0378">Hydrolase</keyword>
<dbReference type="EC" id="2.7.7.49" evidence="1"/>
<dbReference type="PANTHER" id="PTHR37984">
    <property type="entry name" value="PROTEIN CBG26694"/>
    <property type="match status" value="1"/>
</dbReference>
<organism evidence="10 11">
    <name type="scientific">Ignelater luminosus</name>
    <name type="common">Cucubano</name>
    <name type="synonym">Pyrophorus luminosus</name>
    <dbReference type="NCBI Taxonomy" id="2038154"/>
    <lineage>
        <taxon>Eukaryota</taxon>
        <taxon>Metazoa</taxon>
        <taxon>Ecdysozoa</taxon>
        <taxon>Arthropoda</taxon>
        <taxon>Hexapoda</taxon>
        <taxon>Insecta</taxon>
        <taxon>Pterygota</taxon>
        <taxon>Neoptera</taxon>
        <taxon>Endopterygota</taxon>
        <taxon>Coleoptera</taxon>
        <taxon>Polyphaga</taxon>
        <taxon>Elateriformia</taxon>
        <taxon>Elateroidea</taxon>
        <taxon>Elateridae</taxon>
        <taxon>Agrypninae</taxon>
        <taxon>Pyrophorini</taxon>
        <taxon>Ignelater</taxon>
    </lineage>
</organism>
<sequence length="305" mass="35226">FQWTKECEDALTKAKQAIAAEQSLVHFHINLPIKLVCDASNVGMSAVLLYIYEDGFEKPIYFASRSLTKTEQKYSVIHKEAATIYWGISKFYQFVIGRKLISASDHKPLQAILGGQKGIPQLAAGRLQRWAVFLSDFDYEFQYIKGSNNILADSLSRLPLNSQEQEIVQLDYIDLVQENIPLSADLIRTEIRNDVLLSKPYFWRRIEIYVDQGLIMWGYRVIIPEKLRFKLLSEFYCSHLGATKMKALARSYCWWPSLDADLEELARSCATCLEMRSDPPKTTLTKWPLTNFAFERIHIDYADPF</sequence>
<dbReference type="Pfam" id="PF17921">
    <property type="entry name" value="Integrase_H2C2"/>
    <property type="match status" value="1"/>
</dbReference>
<evidence type="ECO:0000313" key="10">
    <source>
        <dbReference type="EMBL" id="KAF2892036.1"/>
    </source>
</evidence>
<dbReference type="GO" id="GO:0016787">
    <property type="term" value="F:hydrolase activity"/>
    <property type="evidence" value="ECO:0007669"/>
    <property type="project" value="UniProtKB-KW"/>
</dbReference>
<feature type="domain" description="Integrase zinc-binding" evidence="9">
    <location>
        <begin position="223"/>
        <end position="276"/>
    </location>
</feature>
<keyword evidence="7" id="KW-0695">RNA-directed DNA polymerase</keyword>
<dbReference type="InterPro" id="IPR050951">
    <property type="entry name" value="Retrovirus_Pol_polyprotein"/>
</dbReference>
<gene>
    <name evidence="10" type="ORF">ILUMI_14137</name>
</gene>
<comment type="caution">
    <text evidence="10">The sequence shown here is derived from an EMBL/GenBank/DDBJ whole genome shotgun (WGS) entry which is preliminary data.</text>
</comment>
<protein>
    <recommendedName>
        <fullName evidence="1">RNA-directed DNA polymerase</fullName>
        <ecNumber evidence="1">2.7.7.49</ecNumber>
    </recommendedName>
</protein>
<dbReference type="PANTHER" id="PTHR37984:SF5">
    <property type="entry name" value="PROTEIN NYNRIN-LIKE"/>
    <property type="match status" value="1"/>
</dbReference>
<dbReference type="EMBL" id="VTPC01015485">
    <property type="protein sequence ID" value="KAF2892036.1"/>
    <property type="molecule type" value="Genomic_DNA"/>
</dbReference>
<feature type="non-terminal residue" evidence="10">
    <location>
        <position position="1"/>
    </location>
</feature>
<evidence type="ECO:0000256" key="1">
    <source>
        <dbReference type="ARBA" id="ARBA00012493"/>
    </source>
</evidence>
<keyword evidence="4" id="KW-0540">Nuclease</keyword>
<dbReference type="Pfam" id="PF17917">
    <property type="entry name" value="RT_RNaseH"/>
    <property type="match status" value="1"/>
</dbReference>
<dbReference type="GO" id="GO:0004519">
    <property type="term" value="F:endonuclease activity"/>
    <property type="evidence" value="ECO:0007669"/>
    <property type="project" value="UniProtKB-KW"/>
</dbReference>
<dbReference type="AlphaFoldDB" id="A0A8K0GAR8"/>
<evidence type="ECO:0000256" key="5">
    <source>
        <dbReference type="ARBA" id="ARBA00022759"/>
    </source>
</evidence>
<evidence type="ECO:0000256" key="7">
    <source>
        <dbReference type="ARBA" id="ARBA00022918"/>
    </source>
</evidence>
<dbReference type="CDD" id="cd09274">
    <property type="entry name" value="RNase_HI_RT_Ty3"/>
    <property type="match status" value="1"/>
</dbReference>
<keyword evidence="2" id="KW-0808">Transferase</keyword>
<proteinExistence type="predicted"/>
<evidence type="ECO:0000259" key="8">
    <source>
        <dbReference type="Pfam" id="PF17917"/>
    </source>
</evidence>
<evidence type="ECO:0000256" key="3">
    <source>
        <dbReference type="ARBA" id="ARBA00022695"/>
    </source>
</evidence>
<evidence type="ECO:0000256" key="4">
    <source>
        <dbReference type="ARBA" id="ARBA00022722"/>
    </source>
</evidence>
<dbReference type="InterPro" id="IPR041588">
    <property type="entry name" value="Integrase_H2C2"/>
</dbReference>
<feature type="domain" description="Reverse transcriptase RNase H-like" evidence="8">
    <location>
        <begin position="30"/>
        <end position="137"/>
    </location>
</feature>
<dbReference type="InterPro" id="IPR043502">
    <property type="entry name" value="DNA/RNA_pol_sf"/>
</dbReference>
<name>A0A8K0GAR8_IGNLU</name>
<dbReference type="Proteomes" id="UP000801492">
    <property type="component" value="Unassembled WGS sequence"/>
</dbReference>
<accession>A0A8K0GAR8</accession>
<dbReference type="Gene3D" id="1.10.340.70">
    <property type="match status" value="1"/>
</dbReference>
<keyword evidence="3" id="KW-0548">Nucleotidyltransferase</keyword>
<evidence type="ECO:0000256" key="2">
    <source>
        <dbReference type="ARBA" id="ARBA00022679"/>
    </source>
</evidence>
<evidence type="ECO:0000256" key="6">
    <source>
        <dbReference type="ARBA" id="ARBA00022801"/>
    </source>
</evidence>
<dbReference type="InterPro" id="IPR041373">
    <property type="entry name" value="RT_RNaseH"/>
</dbReference>
<dbReference type="SUPFAM" id="SSF56672">
    <property type="entry name" value="DNA/RNA polymerases"/>
    <property type="match status" value="1"/>
</dbReference>
<keyword evidence="11" id="KW-1185">Reference proteome</keyword>